<sequence length="623" mass="69298">MYIMYSLMILSTRMMACVAFGAVVLALIQISPTSTQDCTVDVFFLDSSDTVCERVMEVELSGYTWPSCVAQSNFRTNLTLYRDGVELTERIFIYQGGDSPEGFESEIRQRSTVGPRGGTMFECCSTFVDGPKDCLGNTSCASCLFEVTYYEPAITASPAGPVLEGNDVTLTCSLDSGSPSGWIKWQYSFDQRSSTALSEPIHIVANHTWPLLRLSPDQAGWYRCVRAIQQIGNNWIYDRFSSWIAVPVYFGPVIVNEDRTWVGANNGSTATLQCVFRGNPRPTVTWYDLGGNALTDVAVPRRMSWGQNSTINDVLGSHITSHLTIYRVDASNDYGMYRCRAANVNGSFSDLEIELRETGKPEPPKDFQVFHGSWISGVGFRITWEPGYDGGEDLQAYYTNYREMSDEFDALRWRQHDPESRSAEYGNLTPDTRYQLAVYATNIHGSSLYATLNAWTESDTPRALGITVLYSPAQETIVVTGIPQDDDNGTCLRLEGYDYREHIDVSLAPDLDCIQSDGEFRYSTEFVREVQSRYCRDGLCGSRSEARNIDKYPITSPRPSTTGPPDSGTDGKIVAIAVGVCGAIAFLIALLVICYFCKCRKSKSQHMSGKQYESTPTKPETSV</sequence>
<dbReference type="PANTHER" id="PTHR44170:SF6">
    <property type="entry name" value="CONTACTIN"/>
    <property type="match status" value="1"/>
</dbReference>
<evidence type="ECO:0000313" key="8">
    <source>
        <dbReference type="RefSeq" id="XP_022110571.1"/>
    </source>
</evidence>
<organism evidence="7 8">
    <name type="scientific">Acanthaster planci</name>
    <name type="common">Crown-of-thorns starfish</name>
    <dbReference type="NCBI Taxonomy" id="133434"/>
    <lineage>
        <taxon>Eukaryota</taxon>
        <taxon>Metazoa</taxon>
        <taxon>Echinodermata</taxon>
        <taxon>Eleutherozoa</taxon>
        <taxon>Asterozoa</taxon>
        <taxon>Asteroidea</taxon>
        <taxon>Valvatacea</taxon>
        <taxon>Valvatida</taxon>
        <taxon>Acanthasteridae</taxon>
        <taxon>Acanthaster</taxon>
    </lineage>
</organism>
<dbReference type="PROSITE" id="PS50835">
    <property type="entry name" value="IG_LIKE"/>
    <property type="match status" value="2"/>
</dbReference>
<dbReference type="Proteomes" id="UP000694845">
    <property type="component" value="Unplaced"/>
</dbReference>
<dbReference type="PROSITE" id="PS50853">
    <property type="entry name" value="FN3"/>
    <property type="match status" value="1"/>
</dbReference>
<protein>
    <submittedName>
        <fullName evidence="8">Protein turtle homolog B-like isoform X1</fullName>
    </submittedName>
</protein>
<accession>A0A8B8A3U7</accession>
<keyword evidence="3" id="KW-0472">Membrane</keyword>
<keyword evidence="3" id="KW-1133">Transmembrane helix</keyword>
<dbReference type="PANTHER" id="PTHR44170">
    <property type="entry name" value="PROTEIN SIDEKICK"/>
    <property type="match status" value="1"/>
</dbReference>
<dbReference type="GO" id="GO:0098609">
    <property type="term" value="P:cell-cell adhesion"/>
    <property type="evidence" value="ECO:0007669"/>
    <property type="project" value="TreeGrafter"/>
</dbReference>
<dbReference type="InterPro" id="IPR036116">
    <property type="entry name" value="FN3_sf"/>
</dbReference>
<dbReference type="GeneID" id="110990076"/>
<name>A0A8B8A3U7_ACAPL</name>
<dbReference type="Gene3D" id="2.60.40.10">
    <property type="entry name" value="Immunoglobulins"/>
    <property type="match status" value="3"/>
</dbReference>
<evidence type="ECO:0000256" key="3">
    <source>
        <dbReference type="SAM" id="Phobius"/>
    </source>
</evidence>
<dbReference type="SUPFAM" id="SSF48726">
    <property type="entry name" value="Immunoglobulin"/>
    <property type="match status" value="2"/>
</dbReference>
<dbReference type="SMART" id="SM00408">
    <property type="entry name" value="IGc2"/>
    <property type="match status" value="2"/>
</dbReference>
<dbReference type="OMA" id="CARICEC"/>
<dbReference type="KEGG" id="aplc:110990076"/>
<evidence type="ECO:0000256" key="2">
    <source>
        <dbReference type="ARBA" id="ARBA00023157"/>
    </source>
</evidence>
<dbReference type="SMART" id="SM00060">
    <property type="entry name" value="FN3"/>
    <property type="match status" value="1"/>
</dbReference>
<dbReference type="InterPro" id="IPR007110">
    <property type="entry name" value="Ig-like_dom"/>
</dbReference>
<dbReference type="Pfam" id="PF00041">
    <property type="entry name" value="fn3"/>
    <property type="match status" value="1"/>
</dbReference>
<feature type="domain" description="Fibronectin type-III" evidence="6">
    <location>
        <begin position="363"/>
        <end position="463"/>
    </location>
</feature>
<keyword evidence="1" id="KW-0677">Repeat</keyword>
<evidence type="ECO:0000256" key="4">
    <source>
        <dbReference type="SAM" id="SignalP"/>
    </source>
</evidence>
<keyword evidence="4" id="KW-0732">Signal</keyword>
<keyword evidence="7" id="KW-1185">Reference proteome</keyword>
<dbReference type="InterPro" id="IPR003961">
    <property type="entry name" value="FN3_dom"/>
</dbReference>
<dbReference type="InterPro" id="IPR003598">
    <property type="entry name" value="Ig_sub2"/>
</dbReference>
<feature type="domain" description="Ig-like" evidence="5">
    <location>
        <begin position="152"/>
        <end position="224"/>
    </location>
</feature>
<reference evidence="8" key="1">
    <citation type="submission" date="2025-08" db="UniProtKB">
        <authorList>
            <consortium name="RefSeq"/>
        </authorList>
    </citation>
    <scope>IDENTIFICATION</scope>
</reference>
<evidence type="ECO:0000259" key="5">
    <source>
        <dbReference type="PROSITE" id="PS50835"/>
    </source>
</evidence>
<proteinExistence type="predicted"/>
<dbReference type="RefSeq" id="XP_022110571.1">
    <property type="nucleotide sequence ID" value="XM_022254879.1"/>
</dbReference>
<dbReference type="InterPro" id="IPR013783">
    <property type="entry name" value="Ig-like_fold"/>
</dbReference>
<feature type="transmembrane region" description="Helical" evidence="3">
    <location>
        <begin position="573"/>
        <end position="597"/>
    </location>
</feature>
<keyword evidence="3" id="KW-0812">Transmembrane</keyword>
<feature type="domain" description="Ig-like" evidence="5">
    <location>
        <begin position="252"/>
        <end position="356"/>
    </location>
</feature>
<evidence type="ECO:0000256" key="1">
    <source>
        <dbReference type="ARBA" id="ARBA00022737"/>
    </source>
</evidence>
<dbReference type="SMART" id="SM00409">
    <property type="entry name" value="IG"/>
    <property type="match status" value="2"/>
</dbReference>
<evidence type="ECO:0000313" key="7">
    <source>
        <dbReference type="Proteomes" id="UP000694845"/>
    </source>
</evidence>
<feature type="signal peptide" evidence="4">
    <location>
        <begin position="1"/>
        <end position="35"/>
    </location>
</feature>
<dbReference type="Pfam" id="PF13927">
    <property type="entry name" value="Ig_3"/>
    <property type="match status" value="1"/>
</dbReference>
<keyword evidence="2" id="KW-1015">Disulfide bond</keyword>
<dbReference type="InterPro" id="IPR036179">
    <property type="entry name" value="Ig-like_dom_sf"/>
</dbReference>
<dbReference type="SUPFAM" id="SSF49265">
    <property type="entry name" value="Fibronectin type III"/>
    <property type="match status" value="1"/>
</dbReference>
<evidence type="ECO:0000259" key="6">
    <source>
        <dbReference type="PROSITE" id="PS50853"/>
    </source>
</evidence>
<feature type="chain" id="PRO_5034373331" evidence="4">
    <location>
        <begin position="36"/>
        <end position="623"/>
    </location>
</feature>
<dbReference type="GO" id="GO:0016020">
    <property type="term" value="C:membrane"/>
    <property type="evidence" value="ECO:0007669"/>
    <property type="project" value="UniProtKB-SubCell"/>
</dbReference>
<gene>
    <name evidence="8" type="primary">LOC110990076</name>
</gene>
<dbReference type="InterPro" id="IPR003599">
    <property type="entry name" value="Ig_sub"/>
</dbReference>
<dbReference type="CDD" id="cd00063">
    <property type="entry name" value="FN3"/>
    <property type="match status" value="1"/>
</dbReference>
<dbReference type="AlphaFoldDB" id="A0A8B8A3U7"/>
<dbReference type="OrthoDB" id="10039395at2759"/>